<keyword evidence="3" id="KW-0677">Repeat</keyword>
<organism evidence="13">
    <name type="scientific">Kwoniella pini CBS 10737</name>
    <dbReference type="NCBI Taxonomy" id="1296096"/>
    <lineage>
        <taxon>Eukaryota</taxon>
        <taxon>Fungi</taxon>
        <taxon>Dikarya</taxon>
        <taxon>Basidiomycota</taxon>
        <taxon>Agaricomycotina</taxon>
        <taxon>Tremellomycetes</taxon>
        <taxon>Tremellales</taxon>
        <taxon>Cryptococcaceae</taxon>
        <taxon>Kwoniella</taxon>
    </lineage>
</organism>
<keyword evidence="2" id="KW-0479">Metal-binding</keyword>
<evidence type="ECO:0000256" key="10">
    <source>
        <dbReference type="PROSITE-ProRule" id="PRU00042"/>
    </source>
</evidence>
<dbReference type="InterPro" id="IPR003120">
    <property type="entry name" value="Ste12"/>
</dbReference>
<dbReference type="FunFam" id="3.30.160.60:FF:000110">
    <property type="entry name" value="Zinc finger protein-like"/>
    <property type="match status" value="1"/>
</dbReference>
<accession>A0A1B9HWC3</accession>
<evidence type="ECO:0000256" key="3">
    <source>
        <dbReference type="ARBA" id="ARBA00022737"/>
    </source>
</evidence>
<feature type="domain" description="C2H2-type" evidence="12">
    <location>
        <begin position="382"/>
        <end position="411"/>
    </location>
</feature>
<dbReference type="GO" id="GO:0005634">
    <property type="term" value="C:nucleus"/>
    <property type="evidence" value="ECO:0007669"/>
    <property type="project" value="UniProtKB-SubCell"/>
</dbReference>
<feature type="region of interest" description="Disordered" evidence="11">
    <location>
        <begin position="322"/>
        <end position="351"/>
    </location>
</feature>
<dbReference type="STRING" id="1296096.A0A1B9HWC3"/>
<comment type="similarity">
    <text evidence="9">Belongs to the STE12 transcription factor family.</text>
</comment>
<dbReference type="Pfam" id="PF13912">
    <property type="entry name" value="zf-C2H2_6"/>
    <property type="match status" value="1"/>
</dbReference>
<evidence type="ECO:0000256" key="1">
    <source>
        <dbReference type="ARBA" id="ARBA00004123"/>
    </source>
</evidence>
<dbReference type="GO" id="GO:0000978">
    <property type="term" value="F:RNA polymerase II cis-regulatory region sequence-specific DNA binding"/>
    <property type="evidence" value="ECO:0007669"/>
    <property type="project" value="UniProtKB-ARBA"/>
</dbReference>
<gene>
    <name evidence="13" type="ORF">I206_06480</name>
</gene>
<evidence type="ECO:0000256" key="4">
    <source>
        <dbReference type="ARBA" id="ARBA00022771"/>
    </source>
</evidence>
<dbReference type="PROSITE" id="PS50157">
    <property type="entry name" value="ZINC_FINGER_C2H2_2"/>
    <property type="match status" value="2"/>
</dbReference>
<dbReference type="SUPFAM" id="SSF57667">
    <property type="entry name" value="beta-beta-alpha zinc fingers"/>
    <property type="match status" value="1"/>
</dbReference>
<dbReference type="GO" id="GO:0008270">
    <property type="term" value="F:zinc ion binding"/>
    <property type="evidence" value="ECO:0007669"/>
    <property type="project" value="UniProtKB-KW"/>
</dbReference>
<comment type="subcellular location">
    <subcellularLocation>
        <location evidence="1">Nucleus</location>
    </subcellularLocation>
</comment>
<dbReference type="OrthoDB" id="1095242at2759"/>
<evidence type="ECO:0000256" key="2">
    <source>
        <dbReference type="ARBA" id="ARBA00022723"/>
    </source>
</evidence>
<dbReference type="GO" id="GO:1990527">
    <property type="term" value="C:Tec1p-Ste12p-Dig1p complex"/>
    <property type="evidence" value="ECO:0007669"/>
    <property type="project" value="TreeGrafter"/>
</dbReference>
<keyword evidence="6" id="KW-0805">Transcription regulation</keyword>
<feature type="region of interest" description="Disordered" evidence="11">
    <location>
        <begin position="459"/>
        <end position="481"/>
    </location>
</feature>
<dbReference type="Pfam" id="PF00096">
    <property type="entry name" value="zf-C2H2"/>
    <property type="match status" value="1"/>
</dbReference>
<evidence type="ECO:0000259" key="12">
    <source>
        <dbReference type="PROSITE" id="PS50157"/>
    </source>
</evidence>
<evidence type="ECO:0000256" key="5">
    <source>
        <dbReference type="ARBA" id="ARBA00022833"/>
    </source>
</evidence>
<reference evidence="13" key="1">
    <citation type="submission" date="2013-07" db="EMBL/GenBank/DDBJ databases">
        <title>The Genome Sequence of Cryptococcus pinus CBS10737.</title>
        <authorList>
            <consortium name="The Broad Institute Genome Sequencing Platform"/>
            <person name="Cuomo C."/>
            <person name="Litvintseva A."/>
            <person name="Chen Y."/>
            <person name="Heitman J."/>
            <person name="Sun S."/>
            <person name="Springer D."/>
            <person name="Dromer F."/>
            <person name="Young S.K."/>
            <person name="Zeng Q."/>
            <person name="Gargeya S."/>
            <person name="Fitzgerald M."/>
            <person name="Abouelleil A."/>
            <person name="Alvarado L."/>
            <person name="Berlin A.M."/>
            <person name="Chapman S.B."/>
            <person name="Dewar J."/>
            <person name="Goldberg J."/>
            <person name="Griggs A."/>
            <person name="Gujja S."/>
            <person name="Hansen M."/>
            <person name="Howarth C."/>
            <person name="Imamovic A."/>
            <person name="Larimer J."/>
            <person name="McCowan C."/>
            <person name="Murphy C."/>
            <person name="Pearson M."/>
            <person name="Priest M."/>
            <person name="Roberts A."/>
            <person name="Saif S."/>
            <person name="Shea T."/>
            <person name="Sykes S."/>
            <person name="Wortman J."/>
            <person name="Nusbaum C."/>
            <person name="Birren B."/>
        </authorList>
    </citation>
    <scope>NUCLEOTIDE SEQUENCE [LARGE SCALE GENOMIC DNA]</scope>
    <source>
        <strain evidence="13">CBS 10737</strain>
    </source>
</reference>
<feature type="domain" description="C2H2-type" evidence="12">
    <location>
        <begin position="412"/>
        <end position="439"/>
    </location>
</feature>
<keyword evidence="8" id="KW-0539">Nucleus</keyword>
<dbReference type="SMART" id="SM00355">
    <property type="entry name" value="ZnF_C2H2"/>
    <property type="match status" value="2"/>
</dbReference>
<proteinExistence type="inferred from homology"/>
<evidence type="ECO:0000256" key="7">
    <source>
        <dbReference type="ARBA" id="ARBA00023163"/>
    </source>
</evidence>
<reference evidence="13" key="2">
    <citation type="submission" date="2016-07" db="EMBL/GenBank/DDBJ databases">
        <title>Evolution of pathogenesis and genome organization in the Tremellales.</title>
        <authorList>
            <person name="Cuomo C."/>
            <person name="Litvintseva A."/>
            <person name="Heitman J."/>
            <person name="Chen Y."/>
            <person name="Sun S."/>
            <person name="Springer D."/>
            <person name="Dromer F."/>
            <person name="Young S."/>
            <person name="Zeng Q."/>
            <person name="Chapman S."/>
            <person name="Gujja S."/>
            <person name="Saif S."/>
            <person name="Birren B."/>
        </authorList>
    </citation>
    <scope>NUCLEOTIDE SEQUENCE</scope>
    <source>
        <strain evidence="13">CBS 10737</strain>
    </source>
</reference>
<dbReference type="EMBL" id="KV700116">
    <property type="protein sequence ID" value="OCF47577.1"/>
    <property type="molecule type" value="Genomic_DNA"/>
</dbReference>
<dbReference type="InterPro" id="IPR013087">
    <property type="entry name" value="Znf_C2H2_type"/>
</dbReference>
<name>A0A1B9HWC3_9TREE</name>
<dbReference type="FunFam" id="3.30.160.60:FF:000125">
    <property type="entry name" value="Putative zinc finger protein 143"/>
    <property type="match status" value="1"/>
</dbReference>
<evidence type="ECO:0000256" key="11">
    <source>
        <dbReference type="SAM" id="MobiDB-lite"/>
    </source>
</evidence>
<dbReference type="PROSITE" id="PS00028">
    <property type="entry name" value="ZINC_FINGER_C2H2_1"/>
    <property type="match status" value="2"/>
</dbReference>
<dbReference type="GO" id="GO:1990526">
    <property type="term" value="C:Ste12p-Dig1p-Dig2p complex"/>
    <property type="evidence" value="ECO:0007669"/>
    <property type="project" value="TreeGrafter"/>
</dbReference>
<dbReference type="PANTHER" id="PTHR47427">
    <property type="entry name" value="PROTEIN STE12"/>
    <property type="match status" value="1"/>
</dbReference>
<protein>
    <recommendedName>
        <fullName evidence="12">C2H2-type domain-containing protein</fullName>
    </recommendedName>
</protein>
<keyword evidence="7" id="KW-0804">Transcription</keyword>
<dbReference type="InterPro" id="IPR052127">
    <property type="entry name" value="STE12_transcription_factor"/>
</dbReference>
<dbReference type="Pfam" id="PF02200">
    <property type="entry name" value="STE"/>
    <property type="match status" value="1"/>
</dbReference>
<dbReference type="GO" id="GO:0000981">
    <property type="term" value="F:DNA-binding transcription factor activity, RNA polymerase II-specific"/>
    <property type="evidence" value="ECO:0007669"/>
    <property type="project" value="UniProtKB-ARBA"/>
</dbReference>
<dbReference type="InterPro" id="IPR036236">
    <property type="entry name" value="Znf_C2H2_sf"/>
</dbReference>
<dbReference type="PANTHER" id="PTHR47427:SF1">
    <property type="entry name" value="PROTEIN STE12"/>
    <property type="match status" value="1"/>
</dbReference>
<evidence type="ECO:0000313" key="13">
    <source>
        <dbReference type="EMBL" id="OCF47577.1"/>
    </source>
</evidence>
<dbReference type="AlphaFoldDB" id="A0A1B9HWC3"/>
<evidence type="ECO:0000256" key="9">
    <source>
        <dbReference type="ARBA" id="ARBA00024345"/>
    </source>
</evidence>
<evidence type="ECO:0000256" key="6">
    <source>
        <dbReference type="ARBA" id="ARBA00023015"/>
    </source>
</evidence>
<dbReference type="SMART" id="SM00424">
    <property type="entry name" value="STE"/>
    <property type="match status" value="1"/>
</dbReference>
<keyword evidence="4 10" id="KW-0863">Zinc-finger</keyword>
<evidence type="ECO:0000256" key="8">
    <source>
        <dbReference type="ARBA" id="ARBA00023242"/>
    </source>
</evidence>
<keyword evidence="5" id="KW-0862">Zinc</keyword>
<sequence length="562" mass="62311">MSMLPLTVQTANEPCSSSLNHAFIRNRSGSRGLERIGSAIYSNILPEELYPLPPPNNCSPRPLNDIESVRVDTLSRLQFFLATAPTCWRETAIDSIPSLHKFQLPNGECVSCVLWQGLFHITGTDIVRALTFRFEAFGRPVHSNKKWEEGVFSDLRNLKPGQDAALEEPKSPLLEFLFRNGCIRTQKKVFYWFSVPHDRLFLDALERDLKREKAGLEPTSVVVGEPAISFRRYDPTRTLFEQFAGKNPGLMSPVSQPVDVTLLDPSGLPPVVISDSAVASFQLPCDQFDRMYSQSPMPSASNDPQVSHQLLLPGSSVYKRRRASRRRCLTPNDPESSRAEQRQAPKHTGILRAWTSSPTLTYAAQGSLDDANRPPASVLRTYGCMYTNCGKVFKRLEHLKRHIRTHTNERPFLCSTCLRSFTRQDNLVQHLKTHQRTGTLTPEASDASGHASIIRRRSQLHRSPAPLNEKGTLAPPLDQPRALNETQVYARSLTAPPGWSTNLSNSPISTPLDLTYATATSQDYVFGPGVPVVSANLAVASFGMTGVDGDYTVHGALHPAGC</sequence>
<dbReference type="Gene3D" id="3.30.160.60">
    <property type="entry name" value="Classic Zinc Finger"/>
    <property type="match status" value="2"/>
</dbReference>